<feature type="signal peptide" evidence="5">
    <location>
        <begin position="1"/>
        <end position="22"/>
    </location>
</feature>
<evidence type="ECO:0000256" key="3">
    <source>
        <dbReference type="PROSITE-ProRule" id="PRU00339"/>
    </source>
</evidence>
<evidence type="ECO:0000256" key="5">
    <source>
        <dbReference type="SAM" id="SignalP"/>
    </source>
</evidence>
<feature type="compositionally biased region" description="Basic and acidic residues" evidence="4">
    <location>
        <begin position="292"/>
        <end position="311"/>
    </location>
</feature>
<dbReference type="Gene3D" id="1.25.40.10">
    <property type="entry name" value="Tetratricopeptide repeat domain"/>
    <property type="match status" value="1"/>
</dbReference>
<dbReference type="InterPro" id="IPR011990">
    <property type="entry name" value="TPR-like_helical_dom_sf"/>
</dbReference>
<name>A0A4P6HH09_9BACT</name>
<dbReference type="OrthoDB" id="5458309at2"/>
<accession>A0A4P6HH09</accession>
<dbReference type="AlphaFoldDB" id="A0A4P6HH09"/>
<dbReference type="SMART" id="SM00028">
    <property type="entry name" value="TPR"/>
    <property type="match status" value="6"/>
</dbReference>
<feature type="compositionally biased region" description="Pro residues" evidence="4">
    <location>
        <begin position="320"/>
        <end position="336"/>
    </location>
</feature>
<evidence type="ECO:0000256" key="4">
    <source>
        <dbReference type="SAM" id="MobiDB-lite"/>
    </source>
</evidence>
<dbReference type="Proteomes" id="UP000293296">
    <property type="component" value="Chromosome"/>
</dbReference>
<feature type="region of interest" description="Disordered" evidence="4">
    <location>
        <begin position="281"/>
        <end position="367"/>
    </location>
</feature>
<evidence type="ECO:0000256" key="2">
    <source>
        <dbReference type="ARBA" id="ARBA00022803"/>
    </source>
</evidence>
<organism evidence="6 7">
    <name type="scientific">Solidesulfovibrio carbinolicus</name>
    <dbReference type="NCBI Taxonomy" id="296842"/>
    <lineage>
        <taxon>Bacteria</taxon>
        <taxon>Pseudomonadati</taxon>
        <taxon>Thermodesulfobacteriota</taxon>
        <taxon>Desulfovibrionia</taxon>
        <taxon>Desulfovibrionales</taxon>
        <taxon>Desulfovibrionaceae</taxon>
        <taxon>Solidesulfovibrio</taxon>
    </lineage>
</organism>
<dbReference type="InterPro" id="IPR019734">
    <property type="entry name" value="TPR_rpt"/>
</dbReference>
<feature type="chain" id="PRO_5020483601" evidence="5">
    <location>
        <begin position="23"/>
        <end position="367"/>
    </location>
</feature>
<evidence type="ECO:0000313" key="7">
    <source>
        <dbReference type="Proteomes" id="UP000293296"/>
    </source>
</evidence>
<keyword evidence="2 3" id="KW-0802">TPR repeat</keyword>
<dbReference type="RefSeq" id="WP_129349362.1">
    <property type="nucleotide sequence ID" value="NZ_CP026538.1"/>
</dbReference>
<gene>
    <name evidence="6" type="ORF">C3Y92_02970</name>
</gene>
<dbReference type="KEGG" id="dcb:C3Y92_02970"/>
<dbReference type="PROSITE" id="PS50005">
    <property type="entry name" value="TPR"/>
    <property type="match status" value="1"/>
</dbReference>
<dbReference type="EMBL" id="CP026538">
    <property type="protein sequence ID" value="QAZ66257.1"/>
    <property type="molecule type" value="Genomic_DNA"/>
</dbReference>
<keyword evidence="7" id="KW-1185">Reference proteome</keyword>
<evidence type="ECO:0000256" key="1">
    <source>
        <dbReference type="ARBA" id="ARBA00022737"/>
    </source>
</evidence>
<sequence length="367" mass="37498">MRFLPTLALAAALSLAPAGLGAFTGNDRLFLGTEALIRGRYELAAQTFAAILAADPDNPYARTRLALALAGGGDVRAARAELEKALAARADDLFALWSLGNLDLLAGRPEAAQGRFTAMIQADPGNLRGRLGLALCALQAGRTAEGLAALAQVQQAESADVLVRVLCGLVYWHLDAPANARLELEAALELEPRNTAALELLGLVYRRQGKADLAASAWGQALGLDPGAAGARFFLSRLAEDEGLAAALADKPAEAKRAYERALSIDPGNAAAAKALGLGVAQPARPAGSEAPGRRPGADKAARPTSDDGHRPGTATPSGDAPPPTPASEPAPPAKPKPAKRPAKPAPPIESAQPAASIPATTTPAIP</sequence>
<dbReference type="Pfam" id="PF14559">
    <property type="entry name" value="TPR_19"/>
    <property type="match status" value="2"/>
</dbReference>
<dbReference type="PANTHER" id="PTHR44858:SF1">
    <property type="entry name" value="UDP-N-ACETYLGLUCOSAMINE--PEPTIDE N-ACETYLGLUCOSAMINYLTRANSFERASE SPINDLY-RELATED"/>
    <property type="match status" value="1"/>
</dbReference>
<proteinExistence type="predicted"/>
<dbReference type="SUPFAM" id="SSF48452">
    <property type="entry name" value="TPR-like"/>
    <property type="match status" value="2"/>
</dbReference>
<dbReference type="PANTHER" id="PTHR44858">
    <property type="entry name" value="TETRATRICOPEPTIDE REPEAT PROTEIN 6"/>
    <property type="match status" value="1"/>
</dbReference>
<protein>
    <submittedName>
        <fullName evidence="6">Uncharacterized protein</fullName>
    </submittedName>
</protein>
<feature type="compositionally biased region" description="Low complexity" evidence="4">
    <location>
        <begin position="351"/>
        <end position="367"/>
    </location>
</feature>
<evidence type="ECO:0000313" key="6">
    <source>
        <dbReference type="EMBL" id="QAZ66257.1"/>
    </source>
</evidence>
<keyword evidence="1" id="KW-0677">Repeat</keyword>
<reference evidence="6 7" key="1">
    <citation type="submission" date="2018-02" db="EMBL/GenBank/DDBJ databases">
        <title>Genome sequence of Desulfovibrio carbinolicus DSM 3852.</title>
        <authorList>
            <person name="Wilbanks E."/>
            <person name="Skennerton C.T."/>
            <person name="Orphan V.J."/>
        </authorList>
    </citation>
    <scope>NUCLEOTIDE SEQUENCE [LARGE SCALE GENOMIC DNA]</scope>
    <source>
        <strain evidence="6 7">DSM 3852</strain>
    </source>
</reference>
<keyword evidence="5" id="KW-0732">Signal</keyword>
<feature type="repeat" description="TPR" evidence="3">
    <location>
        <begin position="195"/>
        <end position="228"/>
    </location>
</feature>
<dbReference type="Pfam" id="PF13432">
    <property type="entry name" value="TPR_16"/>
    <property type="match status" value="1"/>
</dbReference>
<dbReference type="InterPro" id="IPR050498">
    <property type="entry name" value="Ycf3"/>
</dbReference>